<evidence type="ECO:0000313" key="5">
    <source>
        <dbReference type="EMBL" id="SDU79955.1"/>
    </source>
</evidence>
<dbReference type="GO" id="GO:0000272">
    <property type="term" value="P:polysaccharide catabolic process"/>
    <property type="evidence" value="ECO:0007669"/>
    <property type="project" value="UniProtKB-KW"/>
</dbReference>
<dbReference type="InterPro" id="IPR036116">
    <property type="entry name" value="FN3_sf"/>
</dbReference>
<dbReference type="RefSeq" id="WP_063932662.1">
    <property type="nucleotide sequence ID" value="NZ_LBMC01000089.1"/>
</dbReference>
<keyword evidence="3" id="KW-0732">Signal</keyword>
<keyword evidence="2" id="KW-0119">Carbohydrate metabolism</keyword>
<dbReference type="Proteomes" id="UP000182977">
    <property type="component" value="Chromosome I"/>
</dbReference>
<keyword evidence="2" id="KW-0624">Polysaccharide degradation</keyword>
<dbReference type="InterPro" id="IPR013783">
    <property type="entry name" value="Ig-like_fold"/>
</dbReference>
<dbReference type="SMART" id="SM00060">
    <property type="entry name" value="FN3"/>
    <property type="match status" value="1"/>
</dbReference>
<dbReference type="InterPro" id="IPR021345">
    <property type="entry name" value="DUF2961"/>
</dbReference>
<dbReference type="Gene3D" id="2.60.40.10">
    <property type="entry name" value="Immunoglobulins"/>
    <property type="match status" value="1"/>
</dbReference>
<dbReference type="OrthoDB" id="2518538at2"/>
<dbReference type="STRING" id="419479.SAMN04488563_6096"/>
<dbReference type="InterPro" id="IPR003961">
    <property type="entry name" value="FN3_dom"/>
</dbReference>
<dbReference type="Pfam" id="PF11175">
    <property type="entry name" value="DUF2961"/>
    <property type="match status" value="1"/>
</dbReference>
<name>A0A1H2LGV3_9ACTN</name>
<protein>
    <recommendedName>
        <fullName evidence="4">Fibronectin type-III domain-containing protein</fullName>
    </recommendedName>
</protein>
<keyword evidence="1" id="KW-0378">Hydrolase</keyword>
<dbReference type="Gene3D" id="2.60.120.260">
    <property type="entry name" value="Galactose-binding domain-like"/>
    <property type="match status" value="1"/>
</dbReference>
<proteinExistence type="predicted"/>
<gene>
    <name evidence="5" type="ORF">SAMN04488563_6096</name>
</gene>
<keyword evidence="1" id="KW-0326">Glycosidase</keyword>
<dbReference type="EMBL" id="LT629791">
    <property type="protein sequence ID" value="SDU79955.1"/>
    <property type="molecule type" value="Genomic_DNA"/>
</dbReference>
<dbReference type="CDD" id="cd00063">
    <property type="entry name" value="FN3"/>
    <property type="match status" value="1"/>
</dbReference>
<evidence type="ECO:0000259" key="4">
    <source>
        <dbReference type="PROSITE" id="PS50853"/>
    </source>
</evidence>
<feature type="signal peptide" evidence="3">
    <location>
        <begin position="1"/>
        <end position="19"/>
    </location>
</feature>
<evidence type="ECO:0000313" key="6">
    <source>
        <dbReference type="Proteomes" id="UP000182977"/>
    </source>
</evidence>
<dbReference type="AlphaFoldDB" id="A0A1H2LGV3"/>
<accession>A0A1H2LGV3</accession>
<dbReference type="PROSITE" id="PS50853">
    <property type="entry name" value="FN3"/>
    <property type="match status" value="1"/>
</dbReference>
<organism evidence="5 6">
    <name type="scientific">Jiangella alkaliphila</name>
    <dbReference type="NCBI Taxonomy" id="419479"/>
    <lineage>
        <taxon>Bacteria</taxon>
        <taxon>Bacillati</taxon>
        <taxon>Actinomycetota</taxon>
        <taxon>Actinomycetes</taxon>
        <taxon>Jiangellales</taxon>
        <taxon>Jiangellaceae</taxon>
        <taxon>Jiangella</taxon>
    </lineage>
</organism>
<dbReference type="Gene3D" id="2.60.120.1390">
    <property type="match status" value="3"/>
</dbReference>
<feature type="chain" id="PRO_5038685433" description="Fibronectin type-III domain-containing protein" evidence="3">
    <location>
        <begin position="20"/>
        <end position="1060"/>
    </location>
</feature>
<reference evidence="6" key="1">
    <citation type="submission" date="2016-10" db="EMBL/GenBank/DDBJ databases">
        <authorList>
            <person name="Varghese N."/>
            <person name="Submissions S."/>
        </authorList>
    </citation>
    <scope>NUCLEOTIDE SEQUENCE [LARGE SCALE GENOMIC DNA]</scope>
    <source>
        <strain evidence="6">DSM 45079</strain>
    </source>
</reference>
<keyword evidence="6" id="KW-1185">Reference proteome</keyword>
<dbReference type="SUPFAM" id="SSF49265">
    <property type="entry name" value="Fibronectin type III"/>
    <property type="match status" value="1"/>
</dbReference>
<sequence length="1060" mass="111834">MKPARLILITALIATPAAAAPAAAAAPDAVDAAPNGAVGWDVFGQLDRLPELHTGVGAEQFSSYDRAGGNDDGFVGTYSCLRQAEHGCVIAEHTGAGEIDSIWFTRDGGNVSATGNIVIELDGTVVLDAPVEDVVDGELGAPFVFPLVANADQSSGGVTIKVPMPYRESMRVSTTNNPLFHHVTHRTFATAEGVDTFDPDEVPADVLATLEAYGTADPKPDRPGARTTTRDFALEPGESLRLGRFAGSGLLTELALQLPQVVGPEVGPAIRDDGRAHVGTSTFTVAVDPSNEGVRLTRRLDTLSSDQRATIAVDGVEAGSWEPITGSGGQWTDQTVLLPASATAGKSEITVTNTFVSAGIDFNEFRYWVDSVVGGSDVRTDELDVGASPAALESEAAHDYQIVEQRWQGEHTYTYPPDPGQEPVVAVSDALLSGLRLRIEFDGEQTVDAPVGEFYGSGLGENDVRSLMYSMDTADDGWYRSWWPMPYGRSAEVTLVNESDVALEAGSSSITYARDPSIARGLRGGSPSLGYFQAESRRGDTEFGRDWVFLDVVGHGKFVGVNHTMEGRITGGNIRNYLEGDERVYVDGSRTPQLNGTGSEDFYEGGWYFNRNEFSNPTNGAPEMETRGFGCEHQCDAAYRLLIGDAVEFRSGLRFGIEHGPTANEPAVYGSTAFWYGHRDASALRVTDVVAAGSGGASLTSTFEGDDDVVPMTATVSSVTEATTFDVDVDRHNDGVRLRRLSDQAEAGQAVTVSVDGVEVGEWRQPLGNTHSRWLHDEFELPPSVTSGKSSVSVSLTPVDGAPAWTASSYEVLSHVPPFADDTPPGAVTGLVASGAEENAVSVRWDRAVDDVSVARYEVHASPSPDFTPSPSTLVGTVTSPGFVHSGLGLGETWHYRVRAVDSSGNAGAYSDVAAATSGRTLSVEGESLLPAVSATAPIEPQGNCCGVSWSGGAQLWFRAVSASDVATLSFDVPAAGEYEVSAVLTQAIDYGIVQLSIDGSPAGPAFDGFNDGVRVADPVSLGTHQLSAGSHSLTLTLTGRNASATGYLAGLDRLLLRLT</sequence>
<evidence type="ECO:0000256" key="1">
    <source>
        <dbReference type="ARBA" id="ARBA00023295"/>
    </source>
</evidence>
<evidence type="ECO:0000256" key="2">
    <source>
        <dbReference type="ARBA" id="ARBA00023326"/>
    </source>
</evidence>
<feature type="domain" description="Fibronectin type-III" evidence="4">
    <location>
        <begin position="824"/>
        <end position="921"/>
    </location>
</feature>
<dbReference type="GO" id="GO:0016798">
    <property type="term" value="F:hydrolase activity, acting on glycosyl bonds"/>
    <property type="evidence" value="ECO:0007669"/>
    <property type="project" value="UniProtKB-KW"/>
</dbReference>
<evidence type="ECO:0000256" key="3">
    <source>
        <dbReference type="SAM" id="SignalP"/>
    </source>
</evidence>